<gene>
    <name evidence="1" type="ORF">GGI19_005683</name>
</gene>
<dbReference type="OrthoDB" id="5572465at2759"/>
<accession>A0A9W8GP36</accession>
<organism evidence="1 2">
    <name type="scientific">Coemansia pectinata</name>
    <dbReference type="NCBI Taxonomy" id="1052879"/>
    <lineage>
        <taxon>Eukaryota</taxon>
        <taxon>Fungi</taxon>
        <taxon>Fungi incertae sedis</taxon>
        <taxon>Zoopagomycota</taxon>
        <taxon>Kickxellomycotina</taxon>
        <taxon>Kickxellomycetes</taxon>
        <taxon>Kickxellales</taxon>
        <taxon>Kickxellaceae</taxon>
        <taxon>Coemansia</taxon>
    </lineage>
</organism>
<evidence type="ECO:0000313" key="2">
    <source>
        <dbReference type="Proteomes" id="UP001140011"/>
    </source>
</evidence>
<keyword evidence="2" id="KW-1185">Reference proteome</keyword>
<dbReference type="EMBL" id="JANBUH010000798">
    <property type="protein sequence ID" value="KAJ2749393.1"/>
    <property type="molecule type" value="Genomic_DNA"/>
</dbReference>
<protein>
    <submittedName>
        <fullName evidence="1">Uncharacterized protein</fullName>
    </submittedName>
</protein>
<proteinExistence type="predicted"/>
<name>A0A9W8GP36_9FUNG</name>
<dbReference type="AlphaFoldDB" id="A0A9W8GP36"/>
<evidence type="ECO:0000313" key="1">
    <source>
        <dbReference type="EMBL" id="KAJ2749393.1"/>
    </source>
</evidence>
<sequence>MSECERLLRELDAIVQEWISVHRRSTSAASQLHNLQDQATKTQTQISASTSMPIQRLQLLLAMQISETESLLTSIRGHVHDYASALRQLESLDQRVSQHEFVVQHGVDQIAGITPQYVVEAVSDRRKQYSREYVRRRQLIEDLVVREKIGIAQFATEWMEAKIDFATEEDYLERLRLARMARQWQANCAENERLISK</sequence>
<reference evidence="1" key="1">
    <citation type="submission" date="2022-07" db="EMBL/GenBank/DDBJ databases">
        <title>Phylogenomic reconstructions and comparative analyses of Kickxellomycotina fungi.</title>
        <authorList>
            <person name="Reynolds N.K."/>
            <person name="Stajich J.E."/>
            <person name="Barry K."/>
            <person name="Grigoriev I.V."/>
            <person name="Crous P."/>
            <person name="Smith M.E."/>
        </authorList>
    </citation>
    <scope>NUCLEOTIDE SEQUENCE</scope>
    <source>
        <strain evidence="1">BCRC 34297</strain>
    </source>
</reference>
<comment type="caution">
    <text evidence="1">The sequence shown here is derived from an EMBL/GenBank/DDBJ whole genome shotgun (WGS) entry which is preliminary data.</text>
</comment>
<dbReference type="Proteomes" id="UP001140011">
    <property type="component" value="Unassembled WGS sequence"/>
</dbReference>